<accession>A0A2N8T409</accession>
<feature type="domain" description="DUF4136" evidence="4">
    <location>
        <begin position="51"/>
        <end position="197"/>
    </location>
</feature>
<dbReference type="PROSITE" id="PS51257">
    <property type="entry name" value="PROKAR_LIPOPROTEIN"/>
    <property type="match status" value="1"/>
</dbReference>
<feature type="region of interest" description="Disordered" evidence="2">
    <location>
        <begin position="171"/>
        <end position="198"/>
    </location>
</feature>
<dbReference type="InterPro" id="IPR031305">
    <property type="entry name" value="Casein_CS"/>
</dbReference>
<dbReference type="PROSITE" id="PS00306">
    <property type="entry name" value="CASEIN_ALPHA_BETA"/>
    <property type="match status" value="1"/>
</dbReference>
<dbReference type="RefSeq" id="WP_102894653.1">
    <property type="nucleotide sequence ID" value="NZ_JAMOHU010000002.1"/>
</dbReference>
<organism evidence="5 6">
    <name type="scientific">Stutzerimonas stutzeri</name>
    <name type="common">Pseudomonas stutzeri</name>
    <dbReference type="NCBI Taxonomy" id="316"/>
    <lineage>
        <taxon>Bacteria</taxon>
        <taxon>Pseudomonadati</taxon>
        <taxon>Pseudomonadota</taxon>
        <taxon>Gammaproteobacteria</taxon>
        <taxon>Pseudomonadales</taxon>
        <taxon>Pseudomonadaceae</taxon>
        <taxon>Stutzerimonas</taxon>
    </lineage>
</organism>
<dbReference type="Proteomes" id="UP000236023">
    <property type="component" value="Unassembled WGS sequence"/>
</dbReference>
<keyword evidence="1 3" id="KW-0732">Signal</keyword>
<proteinExistence type="predicted"/>
<name>A0A2N8T409_STUST</name>
<evidence type="ECO:0000256" key="3">
    <source>
        <dbReference type="SAM" id="SignalP"/>
    </source>
</evidence>
<evidence type="ECO:0000256" key="1">
    <source>
        <dbReference type="ARBA" id="ARBA00022729"/>
    </source>
</evidence>
<dbReference type="AlphaFoldDB" id="A0A2N8T409"/>
<feature type="chain" id="PRO_5014634165" evidence="3">
    <location>
        <begin position="25"/>
        <end position="198"/>
    </location>
</feature>
<sequence length="198" mass="21528">MPPRLAICLLALAVAACQSHNPYTAESVPLPAAPSASEPGEVRGAYPAAPLDFSRYRSWSWRGLPAGTGSLAPEELQEIVADALEQRGLRPAADATPAALQVSAAARTETRERQVYDDYGSYYGHGRYGHDYGLWGSRPLVRTYREDVVVVRIELFDGASGNVVWSNQAEARSAGSRAERKDAVRTAVQRALDDYPPR</sequence>
<protein>
    <submittedName>
        <fullName evidence="5">DUF4136 domain-containing protein</fullName>
    </submittedName>
</protein>
<reference evidence="5 6" key="1">
    <citation type="submission" date="2018-01" db="EMBL/GenBank/DDBJ databases">
        <title>Denitrification phenotypes of diverse strains of Pseudomonas stutzeri.</title>
        <authorList>
            <person name="Milligan D.A."/>
            <person name="Bergaust L."/>
            <person name="Bakken L.R."/>
            <person name="Frostegard A."/>
        </authorList>
    </citation>
    <scope>NUCLEOTIDE SEQUENCE [LARGE SCALE GENOMIC DNA]</scope>
    <source>
        <strain evidence="5 6">24a75</strain>
    </source>
</reference>
<dbReference type="InterPro" id="IPR025411">
    <property type="entry name" value="DUF4136"/>
</dbReference>
<evidence type="ECO:0000259" key="4">
    <source>
        <dbReference type="Pfam" id="PF13590"/>
    </source>
</evidence>
<dbReference type="Gene3D" id="3.30.160.670">
    <property type="match status" value="1"/>
</dbReference>
<evidence type="ECO:0000313" key="5">
    <source>
        <dbReference type="EMBL" id="PNG09453.1"/>
    </source>
</evidence>
<evidence type="ECO:0000256" key="2">
    <source>
        <dbReference type="SAM" id="MobiDB-lite"/>
    </source>
</evidence>
<comment type="caution">
    <text evidence="5">The sequence shown here is derived from an EMBL/GenBank/DDBJ whole genome shotgun (WGS) entry which is preliminary data.</text>
</comment>
<feature type="signal peptide" evidence="3">
    <location>
        <begin position="1"/>
        <end position="24"/>
    </location>
</feature>
<gene>
    <name evidence="5" type="ORF">CXK94_12290</name>
</gene>
<dbReference type="EMBL" id="POUT01000006">
    <property type="protein sequence ID" value="PNG09453.1"/>
    <property type="molecule type" value="Genomic_DNA"/>
</dbReference>
<evidence type="ECO:0000313" key="6">
    <source>
        <dbReference type="Proteomes" id="UP000236023"/>
    </source>
</evidence>
<dbReference type="Pfam" id="PF13590">
    <property type="entry name" value="DUF4136"/>
    <property type="match status" value="1"/>
</dbReference>